<comment type="caution">
    <text evidence="1">The sequence shown here is derived from an EMBL/GenBank/DDBJ whole genome shotgun (WGS) entry which is preliminary data.</text>
</comment>
<dbReference type="Proteomes" id="UP000821865">
    <property type="component" value="Chromosome 1"/>
</dbReference>
<organism evidence="1 2">
    <name type="scientific">Dermacentor silvarum</name>
    <name type="common">Tick</name>
    <dbReference type="NCBI Taxonomy" id="543639"/>
    <lineage>
        <taxon>Eukaryota</taxon>
        <taxon>Metazoa</taxon>
        <taxon>Ecdysozoa</taxon>
        <taxon>Arthropoda</taxon>
        <taxon>Chelicerata</taxon>
        <taxon>Arachnida</taxon>
        <taxon>Acari</taxon>
        <taxon>Parasitiformes</taxon>
        <taxon>Ixodida</taxon>
        <taxon>Ixodoidea</taxon>
        <taxon>Ixodidae</taxon>
        <taxon>Rhipicephalinae</taxon>
        <taxon>Dermacentor</taxon>
    </lineage>
</organism>
<reference evidence="1" key="1">
    <citation type="submission" date="2020-05" db="EMBL/GenBank/DDBJ databases">
        <title>Large-scale comparative analyses of tick genomes elucidate their genetic diversity and vector capacities.</title>
        <authorList>
            <person name="Jia N."/>
            <person name="Wang J."/>
            <person name="Shi W."/>
            <person name="Du L."/>
            <person name="Sun Y."/>
            <person name="Zhan W."/>
            <person name="Jiang J."/>
            <person name="Wang Q."/>
            <person name="Zhang B."/>
            <person name="Ji P."/>
            <person name="Sakyi L.B."/>
            <person name="Cui X."/>
            <person name="Yuan T."/>
            <person name="Jiang B."/>
            <person name="Yang W."/>
            <person name="Lam T.T.-Y."/>
            <person name="Chang Q."/>
            <person name="Ding S."/>
            <person name="Wang X."/>
            <person name="Zhu J."/>
            <person name="Ruan X."/>
            <person name="Zhao L."/>
            <person name="Wei J."/>
            <person name="Que T."/>
            <person name="Du C."/>
            <person name="Cheng J."/>
            <person name="Dai P."/>
            <person name="Han X."/>
            <person name="Huang E."/>
            <person name="Gao Y."/>
            <person name="Liu J."/>
            <person name="Shao H."/>
            <person name="Ye R."/>
            <person name="Li L."/>
            <person name="Wei W."/>
            <person name="Wang X."/>
            <person name="Wang C."/>
            <person name="Yang T."/>
            <person name="Huo Q."/>
            <person name="Li W."/>
            <person name="Guo W."/>
            <person name="Chen H."/>
            <person name="Zhou L."/>
            <person name="Ni X."/>
            <person name="Tian J."/>
            <person name="Zhou Y."/>
            <person name="Sheng Y."/>
            <person name="Liu T."/>
            <person name="Pan Y."/>
            <person name="Xia L."/>
            <person name="Li J."/>
            <person name="Zhao F."/>
            <person name="Cao W."/>
        </authorList>
    </citation>
    <scope>NUCLEOTIDE SEQUENCE</scope>
    <source>
        <strain evidence="1">Dsil-2018</strain>
    </source>
</reference>
<evidence type="ECO:0000313" key="1">
    <source>
        <dbReference type="EMBL" id="KAH7978472.1"/>
    </source>
</evidence>
<protein>
    <submittedName>
        <fullName evidence="1">Uncharacterized protein</fullName>
    </submittedName>
</protein>
<proteinExistence type="predicted"/>
<keyword evidence="2" id="KW-1185">Reference proteome</keyword>
<name>A0ACB8DVK8_DERSI</name>
<accession>A0ACB8DVK8</accession>
<dbReference type="EMBL" id="CM023470">
    <property type="protein sequence ID" value="KAH7978472.1"/>
    <property type="molecule type" value="Genomic_DNA"/>
</dbReference>
<sequence>MWRGCWNGRRWERVNAPLPRARRRRPTVVYLDDSVAPSRRRLRTTCSAKPLWASLPRDSSVHEHSERVTSATRQFGQLTALPANLSALSIFQHPSPHVPRNNKLKGLSMCGRFWFVLVASFCFGVLVSTSTHNGDAALAGDSGGSATASSVSPASPKENIAATIRRFVSSLAHKMPPWVKQKLIEVPVSMQCSLALFKMLRGLSDLEPWAMRMFDSTGKMPTGVFTGTVSELGSFDECLATVVRDDSGRELVRAQYCSLYIRMDNDTSLGEILLPGLLMTHRKAFGGMVCRLVGHSLASLSFIGDAVTVNVKDCVTDITPPLTTSQIVIVTILATILSLMVAASFVDAYATDDVKKNGE</sequence>
<gene>
    <name evidence="1" type="ORF">HPB49_005586</name>
</gene>
<evidence type="ECO:0000313" key="2">
    <source>
        <dbReference type="Proteomes" id="UP000821865"/>
    </source>
</evidence>